<evidence type="ECO:0000256" key="4">
    <source>
        <dbReference type="ARBA" id="ARBA00022801"/>
    </source>
</evidence>
<dbReference type="InterPro" id="IPR020847">
    <property type="entry name" value="AP_endonuclease_F1_BS"/>
</dbReference>
<feature type="active site" description="Proton donor/acceptor" evidence="6">
    <location>
        <position position="146"/>
    </location>
</feature>
<feature type="site" description="Interaction with DNA substrate" evidence="8">
    <location>
        <position position="247"/>
    </location>
</feature>
<dbReference type="PATRIC" id="fig|1623450.3.peg.564"/>
<feature type="binding site" evidence="7">
    <location>
        <position position="148"/>
    </location>
    <ligand>
        <name>Mg(2+)</name>
        <dbReference type="ChEBI" id="CHEBI:18420"/>
        <label>1</label>
    </ligand>
</feature>
<dbReference type="GO" id="GO:0004519">
    <property type="term" value="F:endonuclease activity"/>
    <property type="evidence" value="ECO:0007669"/>
    <property type="project" value="InterPro"/>
</dbReference>
<comment type="similarity">
    <text evidence="2">Belongs to the DNA repair enzymes AP/ExoA family.</text>
</comment>
<keyword evidence="11" id="KW-1185">Reference proteome</keyword>
<dbReference type="CDD" id="cd09086">
    <property type="entry name" value="ExoIII-like_AP-endo"/>
    <property type="match status" value="1"/>
</dbReference>
<evidence type="ECO:0000259" key="9">
    <source>
        <dbReference type="Pfam" id="PF03372"/>
    </source>
</evidence>
<keyword evidence="5 7" id="KW-0460">Magnesium</keyword>
<dbReference type="PROSITE" id="PS00728">
    <property type="entry name" value="AP_NUCLEASE_F1_3"/>
    <property type="match status" value="1"/>
</dbReference>
<keyword evidence="4" id="KW-0378">Hydrolase</keyword>
<dbReference type="SUPFAM" id="SSF56219">
    <property type="entry name" value="DNase I-like"/>
    <property type="match status" value="1"/>
</dbReference>
<evidence type="ECO:0000256" key="7">
    <source>
        <dbReference type="PIRSR" id="PIRSR604808-2"/>
    </source>
</evidence>
<dbReference type="PANTHER" id="PTHR43250">
    <property type="entry name" value="EXODEOXYRIBONUCLEASE III"/>
    <property type="match status" value="1"/>
</dbReference>
<dbReference type="Gene3D" id="3.60.10.10">
    <property type="entry name" value="Endonuclease/exonuclease/phosphatase"/>
    <property type="match status" value="1"/>
</dbReference>
<feature type="binding site" evidence="7">
    <location>
        <position position="7"/>
    </location>
    <ligand>
        <name>Mg(2+)</name>
        <dbReference type="ChEBI" id="CHEBI:18420"/>
        <label>1</label>
    </ligand>
</feature>
<dbReference type="Pfam" id="PF03372">
    <property type="entry name" value="Exo_endo_phos"/>
    <property type="match status" value="1"/>
</dbReference>
<feature type="active site" description="Proton acceptor" evidence="6">
    <location>
        <position position="247"/>
    </location>
</feature>
<sequence>MKIISWNVNSLKIRHDQLVDIINKHNPDVISLQETKSQDENFPNESFNNLGYQSIFTGQKTFNGVAIITKLPYENVLLNIPNFQDEQKRFVSAEVKFDDRKILIMNGYFPNGQSLDSDKFIYKQTWVNALLKFIKTKNSNSLLMGDFNIAPDDIDCHDPEKWVGTVLTSDIERNLFKEIIECNFTDTHRHLNKNEPGFTWWDYRMAAFRRNLGLRIDHILASKDLINFLKDFNVLTDYRKLERPSDHAPIMLTLSF</sequence>
<dbReference type="OrthoDB" id="9803914at2"/>
<keyword evidence="7" id="KW-0464">Manganese</keyword>
<dbReference type="PROSITE" id="PS00726">
    <property type="entry name" value="AP_NUCLEASE_F1_1"/>
    <property type="match status" value="1"/>
</dbReference>
<protein>
    <submittedName>
        <fullName evidence="10">Exodeoxyribonuclease III</fullName>
    </submittedName>
</protein>
<evidence type="ECO:0000313" key="11">
    <source>
        <dbReference type="Proteomes" id="UP000066549"/>
    </source>
</evidence>
<feature type="binding site" evidence="7">
    <location>
        <position position="146"/>
    </location>
    <ligand>
        <name>Mg(2+)</name>
        <dbReference type="ChEBI" id="CHEBI:18420"/>
        <label>1</label>
    </ligand>
</feature>
<feature type="binding site" evidence="7">
    <location>
        <position position="247"/>
    </location>
    <ligand>
        <name>Mg(2+)</name>
        <dbReference type="ChEBI" id="CHEBI:18420"/>
        <label>1</label>
    </ligand>
</feature>
<dbReference type="InterPro" id="IPR036691">
    <property type="entry name" value="Endo/exonu/phosph_ase_sf"/>
</dbReference>
<evidence type="ECO:0000256" key="3">
    <source>
        <dbReference type="ARBA" id="ARBA00022723"/>
    </source>
</evidence>
<dbReference type="PANTHER" id="PTHR43250:SF2">
    <property type="entry name" value="EXODEOXYRIBONUCLEASE III"/>
    <property type="match status" value="1"/>
</dbReference>
<comment type="cofactor">
    <cofactor evidence="7">
        <name>Mg(2+)</name>
        <dbReference type="ChEBI" id="CHEBI:18420"/>
    </cofactor>
    <cofactor evidence="7">
        <name>Mn(2+)</name>
        <dbReference type="ChEBI" id="CHEBI:29035"/>
    </cofactor>
    <text evidence="7">Probably binds two magnesium or manganese ions per subunit.</text>
</comment>
<dbReference type="GO" id="GO:0003677">
    <property type="term" value="F:DNA binding"/>
    <property type="evidence" value="ECO:0007669"/>
    <property type="project" value="InterPro"/>
</dbReference>
<evidence type="ECO:0000256" key="2">
    <source>
        <dbReference type="ARBA" id="ARBA00007092"/>
    </source>
</evidence>
<dbReference type="EMBL" id="CP011002">
    <property type="protein sequence ID" value="AKO65692.1"/>
    <property type="molecule type" value="Genomic_DNA"/>
</dbReference>
<dbReference type="AlphaFoldDB" id="A0A0H4JB13"/>
<comment type="cofactor">
    <cofactor evidence="1">
        <name>Mn(2+)</name>
        <dbReference type="ChEBI" id="CHEBI:29035"/>
    </cofactor>
</comment>
<dbReference type="GO" id="GO:0008311">
    <property type="term" value="F:double-stranded DNA 3'-5' DNA exonuclease activity"/>
    <property type="evidence" value="ECO:0007669"/>
    <property type="project" value="InterPro"/>
</dbReference>
<dbReference type="Proteomes" id="UP000066549">
    <property type="component" value="Chromosome"/>
</dbReference>
<dbReference type="GO" id="GO:0006281">
    <property type="term" value="P:DNA repair"/>
    <property type="evidence" value="ECO:0007669"/>
    <property type="project" value="InterPro"/>
</dbReference>
<dbReference type="InterPro" id="IPR004808">
    <property type="entry name" value="AP_endonuc_1"/>
</dbReference>
<evidence type="ECO:0000256" key="1">
    <source>
        <dbReference type="ARBA" id="ARBA00001936"/>
    </source>
</evidence>
<gene>
    <name evidence="10" type="ORF">VI33_02845</name>
</gene>
<dbReference type="InterPro" id="IPR020848">
    <property type="entry name" value="AP_endonuclease_F1_CS"/>
</dbReference>
<evidence type="ECO:0000313" key="10">
    <source>
        <dbReference type="EMBL" id="AKO65692.1"/>
    </source>
</evidence>
<dbReference type="GO" id="GO:0046872">
    <property type="term" value="F:metal ion binding"/>
    <property type="evidence" value="ECO:0007669"/>
    <property type="project" value="UniProtKB-KW"/>
</dbReference>
<feature type="domain" description="Endonuclease/exonuclease/phosphatase" evidence="9">
    <location>
        <begin position="4"/>
        <end position="247"/>
    </location>
</feature>
<organism evidence="10 11">
    <name type="scientific">Methylophilales bacterium MBRS-H7</name>
    <dbReference type="NCBI Taxonomy" id="1623450"/>
    <lineage>
        <taxon>Bacteria</taxon>
        <taxon>Pseudomonadati</taxon>
        <taxon>Pseudomonadota</taxon>
        <taxon>Betaproteobacteria</taxon>
        <taxon>Nitrosomonadales</taxon>
        <taxon>OM43 clade</taxon>
    </lineage>
</organism>
<feature type="site" description="Important for catalytic activity" evidence="8">
    <location>
        <position position="217"/>
    </location>
</feature>
<feature type="site" description="Transition state stabilizer" evidence="8">
    <location>
        <position position="148"/>
    </location>
</feature>
<reference evidence="10 11" key="1">
    <citation type="submission" date="2015-03" db="EMBL/GenBank/DDBJ databases">
        <title>Comparative analysis of the OM43 clade including a novel species from Red Sea uncovers genomic and metabolic diversity among marine methylotrophs.</title>
        <authorList>
            <person name="Jimenez-Infante F."/>
            <person name="Ngugi D.K."/>
            <person name="Vinu M."/>
            <person name="Alam I."/>
            <person name="Kamau A."/>
            <person name="Blom J."/>
            <person name="Bajic V.B."/>
            <person name="Stingl U."/>
        </authorList>
    </citation>
    <scope>NUCLEOTIDE SEQUENCE [LARGE SCALE GENOMIC DNA]</scope>
    <source>
        <strain evidence="10 11">MBRSH7</strain>
    </source>
</reference>
<dbReference type="InterPro" id="IPR037493">
    <property type="entry name" value="ExoIII-like"/>
</dbReference>
<keyword evidence="3 7" id="KW-0479">Metal-binding</keyword>
<dbReference type="PROSITE" id="PS51435">
    <property type="entry name" value="AP_NUCLEASE_F1_4"/>
    <property type="match status" value="1"/>
</dbReference>
<accession>A0A0H4JB13</accession>
<feature type="binding site" evidence="7">
    <location>
        <position position="34"/>
    </location>
    <ligand>
        <name>Mg(2+)</name>
        <dbReference type="ChEBI" id="CHEBI:18420"/>
        <label>1</label>
    </ligand>
</feature>
<evidence type="ECO:0000256" key="5">
    <source>
        <dbReference type="ARBA" id="ARBA00022842"/>
    </source>
</evidence>
<dbReference type="InterPro" id="IPR005135">
    <property type="entry name" value="Endo/exonuclease/phosphatase"/>
</dbReference>
<dbReference type="NCBIfam" id="TIGR00195">
    <property type="entry name" value="exoDNase_III"/>
    <property type="match status" value="1"/>
</dbReference>
<evidence type="ECO:0000256" key="8">
    <source>
        <dbReference type="PIRSR" id="PIRSR604808-3"/>
    </source>
</evidence>
<evidence type="ECO:0000256" key="6">
    <source>
        <dbReference type="PIRSR" id="PIRSR604808-1"/>
    </source>
</evidence>
<feature type="active site" evidence="6">
    <location>
        <position position="108"/>
    </location>
</feature>
<dbReference type="NCBIfam" id="TIGR00633">
    <property type="entry name" value="xth"/>
    <property type="match status" value="1"/>
</dbReference>
<proteinExistence type="inferred from homology"/>
<name>A0A0H4JB13_9PROT</name>
<feature type="binding site" evidence="7">
    <location>
        <position position="246"/>
    </location>
    <ligand>
        <name>Mg(2+)</name>
        <dbReference type="ChEBI" id="CHEBI:18420"/>
        <label>1</label>
    </ligand>
</feature>